<dbReference type="Gene3D" id="1.10.287.950">
    <property type="entry name" value="Methyl-accepting chemotaxis protein"/>
    <property type="match status" value="1"/>
</dbReference>
<feature type="coiled-coil region" evidence="5">
    <location>
        <begin position="510"/>
        <end position="537"/>
    </location>
</feature>
<evidence type="ECO:0000313" key="9">
    <source>
        <dbReference type="Proteomes" id="UP001169719"/>
    </source>
</evidence>
<evidence type="ECO:0000256" key="1">
    <source>
        <dbReference type="ARBA" id="ARBA00004370"/>
    </source>
</evidence>
<dbReference type="SUPFAM" id="SSF58104">
    <property type="entry name" value="Methyl-accepting chemotaxis protein (MCP) signaling domain"/>
    <property type="match status" value="1"/>
</dbReference>
<dbReference type="SMART" id="SM01358">
    <property type="entry name" value="HBM"/>
    <property type="match status" value="1"/>
</dbReference>
<keyword evidence="6" id="KW-0472">Membrane</keyword>
<proteinExistence type="inferred from homology"/>
<dbReference type="EMBL" id="JAUEOZ010000001">
    <property type="protein sequence ID" value="MDN2481913.1"/>
    <property type="molecule type" value="Genomic_DNA"/>
</dbReference>
<dbReference type="Pfam" id="PF00015">
    <property type="entry name" value="MCPsignal"/>
    <property type="match status" value="1"/>
</dbReference>
<dbReference type="InterPro" id="IPR032255">
    <property type="entry name" value="HBM"/>
</dbReference>
<name>A0ABT7Y1K1_9VIBR</name>
<dbReference type="RefSeq" id="WP_289962012.1">
    <property type="nucleotide sequence ID" value="NZ_JAUEOZ010000001.1"/>
</dbReference>
<comment type="caution">
    <text evidence="8">The sequence shown here is derived from an EMBL/GenBank/DDBJ whole genome shotgun (WGS) entry which is preliminary data.</text>
</comment>
<organism evidence="8 9">
    <name type="scientific">Vibrio agarivorans</name>
    <dbReference type="NCBI Taxonomy" id="153622"/>
    <lineage>
        <taxon>Bacteria</taxon>
        <taxon>Pseudomonadati</taxon>
        <taxon>Pseudomonadota</taxon>
        <taxon>Gammaproteobacteria</taxon>
        <taxon>Vibrionales</taxon>
        <taxon>Vibrionaceae</taxon>
        <taxon>Vibrio</taxon>
    </lineage>
</organism>
<evidence type="ECO:0000256" key="5">
    <source>
        <dbReference type="SAM" id="Coils"/>
    </source>
</evidence>
<dbReference type="SMART" id="SM00283">
    <property type="entry name" value="MA"/>
    <property type="match status" value="1"/>
</dbReference>
<dbReference type="PANTHER" id="PTHR32089:SF120">
    <property type="entry name" value="METHYL-ACCEPTING CHEMOTAXIS PROTEIN TLPQ"/>
    <property type="match status" value="1"/>
</dbReference>
<keyword evidence="5" id="KW-0175">Coiled coil</keyword>
<comment type="similarity">
    <text evidence="3">Belongs to the methyl-accepting chemotaxis (MCP) protein family.</text>
</comment>
<evidence type="ECO:0000256" key="3">
    <source>
        <dbReference type="ARBA" id="ARBA00029447"/>
    </source>
</evidence>
<feature type="domain" description="Methyl-accepting transducer" evidence="7">
    <location>
        <begin position="369"/>
        <end position="605"/>
    </location>
</feature>
<dbReference type="PANTHER" id="PTHR32089">
    <property type="entry name" value="METHYL-ACCEPTING CHEMOTAXIS PROTEIN MCPB"/>
    <property type="match status" value="1"/>
</dbReference>
<evidence type="ECO:0000313" key="8">
    <source>
        <dbReference type="EMBL" id="MDN2481913.1"/>
    </source>
</evidence>
<evidence type="ECO:0000259" key="7">
    <source>
        <dbReference type="PROSITE" id="PS50111"/>
    </source>
</evidence>
<gene>
    <name evidence="8" type="ORF">QWJ08_10955</name>
</gene>
<feature type="transmembrane region" description="Helical" evidence="6">
    <location>
        <begin position="12"/>
        <end position="32"/>
    </location>
</feature>
<keyword evidence="2 4" id="KW-0807">Transducer</keyword>
<evidence type="ECO:0000256" key="6">
    <source>
        <dbReference type="SAM" id="Phobius"/>
    </source>
</evidence>
<evidence type="ECO:0000256" key="2">
    <source>
        <dbReference type="ARBA" id="ARBA00023224"/>
    </source>
</evidence>
<comment type="subcellular location">
    <subcellularLocation>
        <location evidence="1">Membrane</location>
    </subcellularLocation>
</comment>
<dbReference type="Proteomes" id="UP001169719">
    <property type="component" value="Unassembled WGS sequence"/>
</dbReference>
<keyword evidence="9" id="KW-1185">Reference proteome</keyword>
<sequence>MLNRINSIYKKIYLIIAATTLASLIIAAAGYYTVSQIRYNFMEFRDTNTQALMASRVQQELLLTRIQALTFRNTQNPQDLKEAMVRIENMETEIAAEAHSSPEQTQQLLSNVMQQAGTYQENLENVADIMSQRAAIGDKINQQIHTITHIISRTRKQFSQQPDVLRELYDVESQFHAANLYLREFLITNKLEDYQEFQTSSQTLRVEIDDLAQRYPYLELNELMQNLNVTYRDTQKIQALILERNSIWNDNLAMLGREITQQLDQLKQQAFYEQLNIKEATTVVVENANWTLLLTLLITTPLVLLLSHRVCVNIVRPIKTAQLRAEQMAQGILSPWYQVTGQDEVAALRHALLTMETKFYQTVEEITRTSDTLATSAEELSTINSTVQSGISVQQQETDQVATAINQMTAAINEVSAGASLASEQAASAHSLADNGQAVMNTAMNQVTELAQQMEVSEQEVMRLKSGTEEVSDVMNVIQTIAEQTNLLALNAAIEAARAGEQGRGFAVVADEVRQLAQQTQRAVEQIEGQITSLQDETTGVVDSIQATKTTLHDTIEQSRTASEAFEKINHSVNQSSDLSTQMATATEEQSATAEMINQSITQVRDQVEETALMIQDCSQASEQLANMSVTLADYVRFFQLKAKNEQQ</sequence>
<dbReference type="CDD" id="cd11386">
    <property type="entry name" value="MCP_signal"/>
    <property type="match status" value="1"/>
</dbReference>
<dbReference type="PROSITE" id="PS50111">
    <property type="entry name" value="CHEMOTAXIS_TRANSDUC_2"/>
    <property type="match status" value="1"/>
</dbReference>
<keyword evidence="6" id="KW-0812">Transmembrane</keyword>
<dbReference type="InterPro" id="IPR004089">
    <property type="entry name" value="MCPsignal_dom"/>
</dbReference>
<evidence type="ECO:0000256" key="4">
    <source>
        <dbReference type="PROSITE-ProRule" id="PRU00284"/>
    </source>
</evidence>
<reference evidence="8" key="1">
    <citation type="submission" date="2024-05" db="EMBL/GenBank/DDBJ databases">
        <title>Genome Sequences of Four Agar- Degrading Marine Bacteria.</title>
        <authorList>
            <person name="Phillips E.K."/>
            <person name="Shaffer J.C."/>
            <person name="Henson M.W."/>
            <person name="Temperton B."/>
            <person name="Thrash C.J."/>
            <person name="Martin M.O."/>
        </authorList>
    </citation>
    <scope>NUCLEOTIDE SEQUENCE</scope>
    <source>
        <strain evidence="8">EKP203</strain>
    </source>
</reference>
<accession>A0ABT7Y1K1</accession>
<protein>
    <submittedName>
        <fullName evidence="8">Methyl-accepting chemotaxis protein</fullName>
    </submittedName>
</protein>
<keyword evidence="6" id="KW-1133">Transmembrane helix</keyword>